<keyword evidence="5" id="KW-0378">Hydrolase</keyword>
<evidence type="ECO:0000256" key="3">
    <source>
        <dbReference type="SAM" id="Phobius"/>
    </source>
</evidence>
<evidence type="ECO:0000313" key="5">
    <source>
        <dbReference type="EMBL" id="PKK90015.1"/>
    </source>
</evidence>
<dbReference type="EMBL" id="PGXC01000009">
    <property type="protein sequence ID" value="PKK90015.1"/>
    <property type="molecule type" value="Genomic_DNA"/>
</dbReference>
<dbReference type="AlphaFoldDB" id="A0A2N1PNU1"/>
<gene>
    <name evidence="5" type="ORF">CVV64_11885</name>
</gene>
<feature type="transmembrane region" description="Helical" evidence="3">
    <location>
        <begin position="297"/>
        <end position="314"/>
    </location>
</feature>
<evidence type="ECO:0000256" key="2">
    <source>
        <dbReference type="SAM" id="MobiDB-lite"/>
    </source>
</evidence>
<feature type="transmembrane region" description="Helical" evidence="3">
    <location>
        <begin position="426"/>
        <end position="444"/>
    </location>
</feature>
<protein>
    <submittedName>
        <fullName evidence="5">Aminoacyl-tRNA hydrolase</fullName>
    </submittedName>
</protein>
<dbReference type="InterPro" id="IPR000352">
    <property type="entry name" value="Pep_chain_release_fac_I"/>
</dbReference>
<evidence type="ECO:0000259" key="4">
    <source>
        <dbReference type="Pfam" id="PF00472"/>
    </source>
</evidence>
<feature type="transmembrane region" description="Helical" evidence="3">
    <location>
        <begin position="368"/>
        <end position="387"/>
    </location>
</feature>
<evidence type="ECO:0000313" key="6">
    <source>
        <dbReference type="Proteomes" id="UP000233256"/>
    </source>
</evidence>
<organism evidence="5 6">
    <name type="scientific">Candidatus Wallbacteria bacterium HGW-Wallbacteria-1</name>
    <dbReference type="NCBI Taxonomy" id="2013854"/>
    <lineage>
        <taxon>Bacteria</taxon>
        <taxon>Candidatus Walliibacteriota</taxon>
    </lineage>
</organism>
<name>A0A2N1PNU1_9BACT</name>
<sequence>MNSHHGTRGSENKSAQKTGNFSRKRFDPLSDDPIPLTRGSWLHPGDIEFSASRSGGPGGQNVNKVNTRVTLSLNISEARGLRDIHRERLIEKLASRLTGGNRLVISCGSERSQWSNRCLALNRLIDTLIENIMPEKPRFETKVPWGEKMKRLEEKKKRSRLKDDRRLYSAGPIILALLLSISMLLCDSAEARSISRGKACIANMRTLEGAIEMYDMDANGWEYGTLAPGEYRDILQYLVDEKYLKRLPECKQQGEYYFNVIDSENNEVVCTVHGTVAKASEEFNKADRIRAMALPKTIVKSILVPFMFWVWYLVRFRRRHERAFKPGARFETFGLLFSMMGLTWFMVGGGLIPVSGLTSYRDLSSIEVMGGFMFFGMIIANIIRRFLRSTPHSARKASNLYLMMSISGLVLIFLIAKLNLTHNGEMILFLVPFMTFSAYAFKCVDHMEETPS</sequence>
<dbReference type="GO" id="GO:0003747">
    <property type="term" value="F:translation release factor activity"/>
    <property type="evidence" value="ECO:0007669"/>
    <property type="project" value="InterPro"/>
</dbReference>
<evidence type="ECO:0000256" key="1">
    <source>
        <dbReference type="ARBA" id="ARBA00010835"/>
    </source>
</evidence>
<dbReference type="GO" id="GO:0004045">
    <property type="term" value="F:peptidyl-tRNA hydrolase activity"/>
    <property type="evidence" value="ECO:0007669"/>
    <property type="project" value="TreeGrafter"/>
</dbReference>
<dbReference type="Proteomes" id="UP000233256">
    <property type="component" value="Unassembled WGS sequence"/>
</dbReference>
<feature type="transmembrane region" description="Helical" evidence="3">
    <location>
        <begin position="167"/>
        <end position="185"/>
    </location>
</feature>
<dbReference type="Pfam" id="PF00472">
    <property type="entry name" value="RF-1"/>
    <property type="match status" value="1"/>
</dbReference>
<dbReference type="GO" id="GO:0043022">
    <property type="term" value="F:ribosome binding"/>
    <property type="evidence" value="ECO:0007669"/>
    <property type="project" value="TreeGrafter"/>
</dbReference>
<dbReference type="PANTHER" id="PTHR47814">
    <property type="entry name" value="PEPTIDYL-TRNA HYDROLASE ARFB"/>
    <property type="match status" value="1"/>
</dbReference>
<dbReference type="Gene3D" id="3.30.160.20">
    <property type="match status" value="1"/>
</dbReference>
<proteinExistence type="inferred from homology"/>
<keyword evidence="3" id="KW-0812">Transmembrane</keyword>
<accession>A0A2N1PNU1</accession>
<dbReference type="PANTHER" id="PTHR47814:SF1">
    <property type="entry name" value="PEPTIDYL-TRNA HYDROLASE ARFB"/>
    <property type="match status" value="1"/>
</dbReference>
<dbReference type="GO" id="GO:0072344">
    <property type="term" value="P:rescue of stalled ribosome"/>
    <property type="evidence" value="ECO:0007669"/>
    <property type="project" value="TreeGrafter"/>
</dbReference>
<comment type="similarity">
    <text evidence="1">Belongs to the prokaryotic/mitochondrial release factor family.</text>
</comment>
<comment type="caution">
    <text evidence="5">The sequence shown here is derived from an EMBL/GenBank/DDBJ whole genome shotgun (WGS) entry which is preliminary data.</text>
</comment>
<dbReference type="InterPro" id="IPR045853">
    <property type="entry name" value="Pep_chain_release_fac_I_sf"/>
</dbReference>
<keyword evidence="3" id="KW-0472">Membrane</keyword>
<feature type="compositionally biased region" description="Polar residues" evidence="2">
    <location>
        <begin position="12"/>
        <end position="21"/>
    </location>
</feature>
<reference evidence="5 6" key="1">
    <citation type="journal article" date="2017" name="ISME J.">
        <title>Potential for microbial H2 and metal transformations associated with novel bacteria and archaea in deep terrestrial subsurface sediments.</title>
        <authorList>
            <person name="Hernsdorf A.W."/>
            <person name="Amano Y."/>
            <person name="Miyakawa K."/>
            <person name="Ise K."/>
            <person name="Suzuki Y."/>
            <person name="Anantharaman K."/>
            <person name="Probst A."/>
            <person name="Burstein D."/>
            <person name="Thomas B.C."/>
            <person name="Banfield J.F."/>
        </authorList>
    </citation>
    <scope>NUCLEOTIDE SEQUENCE [LARGE SCALE GENOMIC DNA]</scope>
    <source>
        <strain evidence="5">HGW-Wallbacteria-1</strain>
    </source>
</reference>
<feature type="region of interest" description="Disordered" evidence="2">
    <location>
        <begin position="1"/>
        <end position="35"/>
    </location>
</feature>
<dbReference type="NCBIfam" id="NF006718">
    <property type="entry name" value="PRK09256.1"/>
    <property type="match status" value="1"/>
</dbReference>
<dbReference type="SUPFAM" id="SSF75620">
    <property type="entry name" value="Release factor"/>
    <property type="match status" value="1"/>
</dbReference>
<feature type="domain" description="Prokaryotic-type class I peptide chain release factors" evidence="4">
    <location>
        <begin position="43"/>
        <end position="165"/>
    </location>
</feature>
<feature type="transmembrane region" description="Helical" evidence="3">
    <location>
        <begin position="335"/>
        <end position="356"/>
    </location>
</feature>
<keyword evidence="3" id="KW-1133">Transmembrane helix</keyword>
<feature type="transmembrane region" description="Helical" evidence="3">
    <location>
        <begin position="399"/>
        <end position="420"/>
    </location>
</feature>